<feature type="transmembrane region" description="Helical" evidence="1">
    <location>
        <begin position="12"/>
        <end position="32"/>
    </location>
</feature>
<dbReference type="AlphaFoldDB" id="A0A6A4IPT9"/>
<evidence type="ECO:0000313" key="3">
    <source>
        <dbReference type="EMBL" id="KAE9410617.1"/>
    </source>
</evidence>
<dbReference type="PANTHER" id="PTHR37019:SF2">
    <property type="entry name" value="EXPERA DOMAIN-CONTAINING PROTEIN"/>
    <property type="match status" value="1"/>
</dbReference>
<organism evidence="3 4">
    <name type="scientific">Gymnopus androsaceus JB14</name>
    <dbReference type="NCBI Taxonomy" id="1447944"/>
    <lineage>
        <taxon>Eukaryota</taxon>
        <taxon>Fungi</taxon>
        <taxon>Dikarya</taxon>
        <taxon>Basidiomycota</taxon>
        <taxon>Agaricomycotina</taxon>
        <taxon>Agaricomycetes</taxon>
        <taxon>Agaricomycetidae</taxon>
        <taxon>Agaricales</taxon>
        <taxon>Marasmiineae</taxon>
        <taxon>Omphalotaceae</taxon>
        <taxon>Gymnopus</taxon>
    </lineage>
</organism>
<dbReference type="PANTHER" id="PTHR37019">
    <property type="entry name" value="CHROMOSOME 1, WHOLE GENOME SHOTGUN SEQUENCE"/>
    <property type="match status" value="1"/>
</dbReference>
<reference evidence="3" key="1">
    <citation type="journal article" date="2019" name="Environ. Microbiol.">
        <title>Fungal ecological strategies reflected in gene transcription - a case study of two litter decomposers.</title>
        <authorList>
            <person name="Barbi F."/>
            <person name="Kohler A."/>
            <person name="Barry K."/>
            <person name="Baskaran P."/>
            <person name="Daum C."/>
            <person name="Fauchery L."/>
            <person name="Ihrmark K."/>
            <person name="Kuo A."/>
            <person name="LaButti K."/>
            <person name="Lipzen A."/>
            <person name="Morin E."/>
            <person name="Grigoriev I.V."/>
            <person name="Henrissat B."/>
            <person name="Lindahl B."/>
            <person name="Martin F."/>
        </authorList>
    </citation>
    <scope>NUCLEOTIDE SEQUENCE</scope>
    <source>
        <strain evidence="3">JB14</strain>
    </source>
</reference>
<evidence type="ECO:0000259" key="2">
    <source>
        <dbReference type="Pfam" id="PF24803"/>
    </source>
</evidence>
<dbReference type="OrthoDB" id="2937326at2759"/>
<feature type="transmembrane region" description="Helical" evidence="1">
    <location>
        <begin position="134"/>
        <end position="152"/>
    </location>
</feature>
<dbReference type="EMBL" id="ML769385">
    <property type="protein sequence ID" value="KAE9410617.1"/>
    <property type="molecule type" value="Genomic_DNA"/>
</dbReference>
<keyword evidence="1" id="KW-0472">Membrane</keyword>
<keyword evidence="1" id="KW-0812">Transmembrane</keyword>
<proteinExistence type="predicted"/>
<feature type="transmembrane region" description="Helical" evidence="1">
    <location>
        <begin position="58"/>
        <end position="81"/>
    </location>
</feature>
<gene>
    <name evidence="3" type="ORF">BT96DRAFT_847545</name>
</gene>
<name>A0A6A4IPT9_9AGAR</name>
<keyword evidence="1" id="KW-1133">Transmembrane helix</keyword>
<evidence type="ECO:0000256" key="1">
    <source>
        <dbReference type="SAM" id="Phobius"/>
    </source>
</evidence>
<dbReference type="PROSITE" id="PS51257">
    <property type="entry name" value="PROKAR_LIPOPROTEIN"/>
    <property type="match status" value="1"/>
</dbReference>
<keyword evidence="4" id="KW-1185">Reference proteome</keyword>
<accession>A0A6A4IPT9</accession>
<dbReference type="InterPro" id="IPR056121">
    <property type="entry name" value="DUF7704"/>
</dbReference>
<sequence length="220" mass="24352">MDRPTSAIPPVYYAIFACYEPLLCLLGFIGAWSDPKTTHDGQAPWPINSPPPAELPRASLVTVIQLAHVCFLIGVVNYFLLTAARNHLASNVHIQEKIVSALLIPLLIGDVLHLYVTIWALGEDKWNLSNWSPMLWTTIGLGLTLMVPRICWHLGIGRYVHSRDGQRVATSTGLAASSKSSARYARSYLGHMEISPARSTRLRFINITICIYSVPSFKAV</sequence>
<evidence type="ECO:0000313" key="4">
    <source>
        <dbReference type="Proteomes" id="UP000799118"/>
    </source>
</evidence>
<dbReference type="Pfam" id="PF24803">
    <property type="entry name" value="DUF7704"/>
    <property type="match status" value="1"/>
</dbReference>
<dbReference type="Proteomes" id="UP000799118">
    <property type="component" value="Unassembled WGS sequence"/>
</dbReference>
<feature type="transmembrane region" description="Helical" evidence="1">
    <location>
        <begin position="102"/>
        <end position="122"/>
    </location>
</feature>
<feature type="domain" description="DUF7704" evidence="2">
    <location>
        <begin position="6"/>
        <end position="156"/>
    </location>
</feature>
<protein>
    <recommendedName>
        <fullName evidence="2">DUF7704 domain-containing protein</fullName>
    </recommendedName>
</protein>